<gene>
    <name evidence="6" type="primary">rsmI</name>
    <name evidence="8" type="ORF">Theth_1711</name>
</gene>
<reference evidence="8 9" key="1">
    <citation type="submission" date="2010-11" db="EMBL/GenBank/DDBJ databases">
        <title>The complete genome of Thermotoga thermarum DSM 5069.</title>
        <authorList>
            <consortium name="US DOE Joint Genome Institute (JGI-PGF)"/>
            <person name="Lucas S."/>
            <person name="Copeland A."/>
            <person name="Lapidus A."/>
            <person name="Bruce D."/>
            <person name="Goodwin L."/>
            <person name="Pitluck S."/>
            <person name="Kyrpides N."/>
            <person name="Mavromatis K."/>
            <person name="Ivanova N."/>
            <person name="Zeytun A."/>
            <person name="Brettin T."/>
            <person name="Detter J.C."/>
            <person name="Tapia R."/>
            <person name="Han C."/>
            <person name="Land M."/>
            <person name="Hauser L."/>
            <person name="Markowitz V."/>
            <person name="Cheng J.-F."/>
            <person name="Hugenholtz P."/>
            <person name="Woyke T."/>
            <person name="Wu D."/>
            <person name="Spring S."/>
            <person name="Schroeder M."/>
            <person name="Brambilla E."/>
            <person name="Klenk H.-P."/>
            <person name="Eisen J.A."/>
        </authorList>
    </citation>
    <scope>NUCLEOTIDE SEQUENCE [LARGE SCALE GENOMIC DNA]</scope>
    <source>
        <strain evidence="8 9">DSM 5069</strain>
    </source>
</reference>
<evidence type="ECO:0000313" key="8">
    <source>
        <dbReference type="EMBL" id="AEH51756.1"/>
    </source>
</evidence>
<dbReference type="SUPFAM" id="SSF53790">
    <property type="entry name" value="Tetrapyrrole methylase"/>
    <property type="match status" value="1"/>
</dbReference>
<proteinExistence type="inferred from homology"/>
<keyword evidence="3 6" id="KW-0489">Methyltransferase</keyword>
<keyword evidence="5 6" id="KW-0949">S-adenosyl-L-methionine</keyword>
<dbReference type="PATRIC" id="fig|688269.3.peg.1762"/>
<dbReference type="InterPro" id="IPR035996">
    <property type="entry name" value="4pyrrol_Methylase_sf"/>
</dbReference>
<dbReference type="GO" id="GO:0005737">
    <property type="term" value="C:cytoplasm"/>
    <property type="evidence" value="ECO:0007669"/>
    <property type="project" value="UniProtKB-SubCell"/>
</dbReference>
<dbReference type="HOGENOM" id="CLU_044779_4_0_0"/>
<dbReference type="InterPro" id="IPR008189">
    <property type="entry name" value="rRNA_ssu_MeTfrase_I"/>
</dbReference>
<dbReference type="eggNOG" id="COG0313">
    <property type="taxonomic scope" value="Bacteria"/>
</dbReference>
<evidence type="ECO:0000256" key="6">
    <source>
        <dbReference type="HAMAP-Rule" id="MF_01877"/>
    </source>
</evidence>
<dbReference type="GO" id="GO:0070677">
    <property type="term" value="F:rRNA (cytosine-2'-O-)-methyltransferase activity"/>
    <property type="evidence" value="ECO:0007669"/>
    <property type="project" value="UniProtKB-UniRule"/>
</dbReference>
<comment type="catalytic activity">
    <reaction evidence="6">
        <text>cytidine(1402) in 16S rRNA + S-adenosyl-L-methionine = 2'-O-methylcytidine(1402) in 16S rRNA + S-adenosyl-L-homocysteine + H(+)</text>
        <dbReference type="Rhea" id="RHEA:42924"/>
        <dbReference type="Rhea" id="RHEA-COMP:10285"/>
        <dbReference type="Rhea" id="RHEA-COMP:10286"/>
        <dbReference type="ChEBI" id="CHEBI:15378"/>
        <dbReference type="ChEBI" id="CHEBI:57856"/>
        <dbReference type="ChEBI" id="CHEBI:59789"/>
        <dbReference type="ChEBI" id="CHEBI:74495"/>
        <dbReference type="ChEBI" id="CHEBI:82748"/>
        <dbReference type="EC" id="2.1.1.198"/>
    </reaction>
</comment>
<feature type="domain" description="Tetrapyrrole methylase" evidence="7">
    <location>
        <begin position="2"/>
        <end position="198"/>
    </location>
</feature>
<comment type="similarity">
    <text evidence="6">Belongs to the methyltransferase superfamily. RsmI family.</text>
</comment>
<comment type="subcellular location">
    <subcellularLocation>
        <location evidence="6">Cytoplasm</location>
    </subcellularLocation>
</comment>
<keyword evidence="9" id="KW-1185">Reference proteome</keyword>
<evidence type="ECO:0000259" key="7">
    <source>
        <dbReference type="Pfam" id="PF00590"/>
    </source>
</evidence>
<dbReference type="PIRSF" id="PIRSF005917">
    <property type="entry name" value="MTase_YraL"/>
    <property type="match status" value="1"/>
</dbReference>
<comment type="function">
    <text evidence="6">Catalyzes the 2'-O-methylation of the ribose of cytidine 1402 (C1402) in 16S rRNA.</text>
</comment>
<evidence type="ECO:0000256" key="4">
    <source>
        <dbReference type="ARBA" id="ARBA00022679"/>
    </source>
</evidence>
<accession>F7YXE6</accession>
<evidence type="ECO:0000256" key="5">
    <source>
        <dbReference type="ARBA" id="ARBA00022691"/>
    </source>
</evidence>
<dbReference type="InterPro" id="IPR014777">
    <property type="entry name" value="4pyrrole_Mease_sub1"/>
</dbReference>
<evidence type="ECO:0000256" key="2">
    <source>
        <dbReference type="ARBA" id="ARBA00022552"/>
    </source>
</evidence>
<evidence type="ECO:0000313" key="9">
    <source>
        <dbReference type="Proteomes" id="UP000006804"/>
    </source>
</evidence>
<dbReference type="Pfam" id="PF00590">
    <property type="entry name" value="TP_methylase"/>
    <property type="match status" value="1"/>
</dbReference>
<dbReference type="KEGG" id="tta:Theth_1711"/>
<keyword evidence="2 6" id="KW-0698">rRNA processing</keyword>
<dbReference type="STRING" id="688269.Theth_1711"/>
<keyword evidence="1 6" id="KW-0963">Cytoplasm</keyword>
<dbReference type="Gene3D" id="3.40.1010.10">
    <property type="entry name" value="Cobalt-precorrin-4 Transmethylase, Domain 1"/>
    <property type="match status" value="1"/>
</dbReference>
<dbReference type="EMBL" id="CP002351">
    <property type="protein sequence ID" value="AEH51756.1"/>
    <property type="molecule type" value="Genomic_DNA"/>
</dbReference>
<dbReference type="HAMAP" id="MF_01877">
    <property type="entry name" value="16SrRNA_methyltr_I"/>
    <property type="match status" value="1"/>
</dbReference>
<dbReference type="CDD" id="cd11648">
    <property type="entry name" value="RsmI"/>
    <property type="match status" value="1"/>
</dbReference>
<dbReference type="Proteomes" id="UP000006804">
    <property type="component" value="Chromosome"/>
</dbReference>
<evidence type="ECO:0000256" key="1">
    <source>
        <dbReference type="ARBA" id="ARBA00022490"/>
    </source>
</evidence>
<keyword evidence="4 6" id="KW-0808">Transferase</keyword>
<name>F7YXE6_9THEM</name>
<dbReference type="AlphaFoldDB" id="F7YXE6"/>
<sequence>MIVGTPIGNMMDITIRAIKALKSADVILAEDTRRTMKLLKFFRIEGKPVYSYGAHNETKSIPMILKMLNEGKTICLVTDSGMPCVSDPGALLVDACWRKGIELDVMPGPSALTSALALCGFDTSKVYFVGFLPRGKKRRKLLREVKGKKGVLVFFEAPIRIAATLKDILEIIGDNEIFIAREMTKVFQQLYRGKVSEALQLFKDTKGELTVVLKLQGGRKDEGKSREDH</sequence>
<dbReference type="PANTHER" id="PTHR46111:SF1">
    <property type="entry name" value="RIBOSOMAL RNA SMALL SUBUNIT METHYLTRANSFERASE I"/>
    <property type="match status" value="1"/>
</dbReference>
<dbReference type="PANTHER" id="PTHR46111">
    <property type="entry name" value="RIBOSOMAL RNA SMALL SUBUNIT METHYLTRANSFERASE I"/>
    <property type="match status" value="1"/>
</dbReference>
<protein>
    <recommendedName>
        <fullName evidence="6">Ribosomal RNA small subunit methyltransferase I</fullName>
        <ecNumber evidence="6">2.1.1.198</ecNumber>
    </recommendedName>
    <alternativeName>
        <fullName evidence="6">16S rRNA 2'-O-ribose C1402 methyltransferase</fullName>
    </alternativeName>
    <alternativeName>
        <fullName evidence="6">rRNA (cytidine-2'-O-)-methyltransferase RsmI</fullName>
    </alternativeName>
</protein>
<dbReference type="InterPro" id="IPR014776">
    <property type="entry name" value="4pyrrole_Mease_sub2"/>
</dbReference>
<evidence type="ECO:0000256" key="3">
    <source>
        <dbReference type="ARBA" id="ARBA00022603"/>
    </source>
</evidence>
<dbReference type="Gene3D" id="3.30.950.10">
    <property type="entry name" value="Methyltransferase, Cobalt-precorrin-4 Transmethylase, Domain 2"/>
    <property type="match status" value="1"/>
</dbReference>
<dbReference type="InterPro" id="IPR000878">
    <property type="entry name" value="4pyrrol_Mease"/>
</dbReference>
<organism evidence="8 9">
    <name type="scientific">Pseudothermotoga thermarum DSM 5069</name>
    <dbReference type="NCBI Taxonomy" id="688269"/>
    <lineage>
        <taxon>Bacteria</taxon>
        <taxon>Thermotogati</taxon>
        <taxon>Thermotogota</taxon>
        <taxon>Thermotogae</taxon>
        <taxon>Thermotogales</taxon>
        <taxon>Thermotogaceae</taxon>
        <taxon>Pseudothermotoga</taxon>
    </lineage>
</organism>
<dbReference type="EC" id="2.1.1.198" evidence="6"/>
<dbReference type="NCBIfam" id="TIGR00096">
    <property type="entry name" value="16S rRNA (cytidine(1402)-2'-O)-methyltransferase"/>
    <property type="match status" value="1"/>
</dbReference>